<keyword evidence="3" id="KW-1185">Reference proteome</keyword>
<proteinExistence type="predicted"/>
<evidence type="ECO:0000313" key="4">
    <source>
        <dbReference type="RefSeq" id="XP_027204325.1"/>
    </source>
</evidence>
<evidence type="ECO:0000313" key="3">
    <source>
        <dbReference type="Proteomes" id="UP000515146"/>
    </source>
</evidence>
<dbReference type="InterPro" id="IPR045866">
    <property type="entry name" value="FAM210A/B-like"/>
</dbReference>
<gene>
    <name evidence="4" type="primary">LOC113798043</name>
</gene>
<accession>A0A6P6YGD3</accession>
<dbReference type="RefSeq" id="XP_027204325.1">
    <property type="nucleotide sequence ID" value="XM_027348524.1"/>
</dbReference>
<dbReference type="PANTHER" id="PTHR21377:SF0">
    <property type="entry name" value="PROTEIN FAM210B, MITOCHONDRIAL"/>
    <property type="match status" value="1"/>
</dbReference>
<keyword evidence="1" id="KW-0472">Membrane</keyword>
<reference evidence="4" key="1">
    <citation type="submission" date="2025-08" db="UniProtKB">
        <authorList>
            <consortium name="RefSeq"/>
        </authorList>
    </citation>
    <scope>IDENTIFICATION</scope>
    <source>
        <strain evidence="4">Airmid</strain>
    </source>
</reference>
<dbReference type="OrthoDB" id="426386at2759"/>
<name>A0A6P6YGD3_DERPT</name>
<dbReference type="OMA" id="FHIGISM"/>
<dbReference type="InterPro" id="IPR009688">
    <property type="entry name" value="FAM210A/B-like_dom"/>
</dbReference>
<keyword evidence="1" id="KW-0812">Transmembrane</keyword>
<keyword evidence="1" id="KW-1133">Transmembrane helix</keyword>
<feature type="domain" description="DUF1279" evidence="2">
    <location>
        <begin position="79"/>
        <end position="163"/>
    </location>
</feature>
<dbReference type="Pfam" id="PF06916">
    <property type="entry name" value="FAM210A-B_dom"/>
    <property type="match status" value="1"/>
</dbReference>
<feature type="transmembrane region" description="Helical" evidence="1">
    <location>
        <begin position="84"/>
        <end position="110"/>
    </location>
</feature>
<dbReference type="FunCoup" id="A0A6P6YGD3">
    <property type="interactions" value="38"/>
</dbReference>
<dbReference type="GO" id="GO:0005739">
    <property type="term" value="C:mitochondrion"/>
    <property type="evidence" value="ECO:0007669"/>
    <property type="project" value="TreeGrafter"/>
</dbReference>
<dbReference type="PANTHER" id="PTHR21377">
    <property type="entry name" value="PROTEIN FAM210B, MITOCHONDRIAL"/>
    <property type="match status" value="1"/>
</dbReference>
<evidence type="ECO:0000259" key="2">
    <source>
        <dbReference type="Pfam" id="PF06916"/>
    </source>
</evidence>
<dbReference type="InParanoid" id="A0A6P6YGD3"/>
<organism evidence="3 4">
    <name type="scientific">Dermatophagoides pteronyssinus</name>
    <name type="common">European house dust mite</name>
    <dbReference type="NCBI Taxonomy" id="6956"/>
    <lineage>
        <taxon>Eukaryota</taxon>
        <taxon>Metazoa</taxon>
        <taxon>Ecdysozoa</taxon>
        <taxon>Arthropoda</taxon>
        <taxon>Chelicerata</taxon>
        <taxon>Arachnida</taxon>
        <taxon>Acari</taxon>
        <taxon>Acariformes</taxon>
        <taxon>Sarcoptiformes</taxon>
        <taxon>Astigmata</taxon>
        <taxon>Psoroptidia</taxon>
        <taxon>Analgoidea</taxon>
        <taxon>Pyroglyphidae</taxon>
        <taxon>Dermatophagoidinae</taxon>
        <taxon>Dermatophagoides</taxon>
    </lineage>
</organism>
<feature type="transmembrane region" description="Helical" evidence="1">
    <location>
        <begin position="130"/>
        <end position="147"/>
    </location>
</feature>
<dbReference type="AlphaFoldDB" id="A0A6P6YGD3"/>
<dbReference type="KEGG" id="dpte:113798043"/>
<dbReference type="Proteomes" id="UP000515146">
    <property type="component" value="Unplaced"/>
</dbReference>
<protein>
    <submittedName>
        <fullName evidence="4">Protein FAM210B, mitochondrial-like</fullName>
    </submittedName>
</protein>
<evidence type="ECO:0000256" key="1">
    <source>
        <dbReference type="SAM" id="Phobius"/>
    </source>
</evidence>
<sequence length="179" mass="20431">MISLRTLNRFYFRDHRLINSLSSVINDCKSLYKPSIYIETRKQISDDGPQKKSQGKMTENKEIKSQFMEDGIRMTTRERLKQMAIVYGPLATVLHIGLSLTFLGITYVAIKFGIDAFGFIEKNDLFGETYMRILSTGGTFGVAYAVYKAMMPIRVMVTIFVTPKVATKLQSMGLIKKRF</sequence>